<sequence length="164" mass="17439">MTVIHIGVLHHTSQPQREEVSSLIQLLNALLESFAKGMQQEHKCGVMYSMIEQAGNLRSRLLQHHGEETPELGLKETTSAMQIHAGQVDWTAAMISMLLADNHLVSGCGLEPTDCSVPPLAAGIEYATSGLPQVIKMPSLSKTGTSVLADQPGPAVGEGMITAS</sequence>
<proteinExistence type="predicted"/>
<evidence type="ECO:0000313" key="3">
    <source>
        <dbReference type="Proteomes" id="UP001153269"/>
    </source>
</evidence>
<evidence type="ECO:0000256" key="1">
    <source>
        <dbReference type="SAM" id="MobiDB-lite"/>
    </source>
</evidence>
<comment type="caution">
    <text evidence="2">The sequence shown here is derived from an EMBL/GenBank/DDBJ whole genome shotgun (WGS) entry which is preliminary data.</text>
</comment>
<evidence type="ECO:0000313" key="2">
    <source>
        <dbReference type="EMBL" id="CAB1423826.1"/>
    </source>
</evidence>
<accession>A0A9N7YFM8</accession>
<dbReference type="Proteomes" id="UP001153269">
    <property type="component" value="Unassembled WGS sequence"/>
</dbReference>
<reference evidence="2" key="1">
    <citation type="submission" date="2020-03" db="EMBL/GenBank/DDBJ databases">
        <authorList>
            <person name="Weist P."/>
        </authorList>
    </citation>
    <scope>NUCLEOTIDE SEQUENCE</scope>
</reference>
<keyword evidence="3" id="KW-1185">Reference proteome</keyword>
<feature type="region of interest" description="Disordered" evidence="1">
    <location>
        <begin position="145"/>
        <end position="164"/>
    </location>
</feature>
<dbReference type="EMBL" id="CADEAL010000684">
    <property type="protein sequence ID" value="CAB1423826.1"/>
    <property type="molecule type" value="Genomic_DNA"/>
</dbReference>
<protein>
    <submittedName>
        <fullName evidence="2">Uncharacterized protein</fullName>
    </submittedName>
</protein>
<dbReference type="AlphaFoldDB" id="A0A9N7YFM8"/>
<organism evidence="2 3">
    <name type="scientific">Pleuronectes platessa</name>
    <name type="common">European plaice</name>
    <dbReference type="NCBI Taxonomy" id="8262"/>
    <lineage>
        <taxon>Eukaryota</taxon>
        <taxon>Metazoa</taxon>
        <taxon>Chordata</taxon>
        <taxon>Craniata</taxon>
        <taxon>Vertebrata</taxon>
        <taxon>Euteleostomi</taxon>
        <taxon>Actinopterygii</taxon>
        <taxon>Neopterygii</taxon>
        <taxon>Teleostei</taxon>
        <taxon>Neoteleostei</taxon>
        <taxon>Acanthomorphata</taxon>
        <taxon>Carangaria</taxon>
        <taxon>Pleuronectiformes</taxon>
        <taxon>Pleuronectoidei</taxon>
        <taxon>Pleuronectidae</taxon>
        <taxon>Pleuronectes</taxon>
    </lineage>
</organism>
<name>A0A9N7YFM8_PLEPL</name>
<gene>
    <name evidence="2" type="ORF">PLEPLA_LOCUS11747</name>
</gene>